<feature type="compositionally biased region" description="Basic and acidic residues" evidence="1">
    <location>
        <begin position="296"/>
        <end position="319"/>
    </location>
</feature>
<proteinExistence type="predicted"/>
<feature type="region of interest" description="Disordered" evidence="1">
    <location>
        <begin position="44"/>
        <end position="114"/>
    </location>
</feature>
<accession>A0A0B2QVZ0</accession>
<evidence type="ECO:0000259" key="2">
    <source>
        <dbReference type="Pfam" id="PF11331"/>
    </source>
</evidence>
<sequence>MSGDLAPKLRVVRCPKCRLLLEEPAGCDLYKCGECGTTLQAKKRTNVAANSKSSVQATDATPRNASDHVSEGKQRNNRNHLVPSREDSLKERETSSGECHVDGNAGRGQNENGDQLVPFILSDEGQETESDIYSLSHRRHRVSIKGGSASNKTTHSEIGEINDGNLEEEAEEESVCALDEDGDNDRSALIGVTSEKEITEGDLEGVEGLNNENLSLEGEKEFISDSDGEDDNEEESALAGAILEVEITESDSVGAEDLNDGNLLPEGAEELSSALERKDANNDKSVIVGENLELETTEKNIAEELNDGKLSEGAEHAPDGEDSNNDPSAIEGAKPEVDTTENASTTDRTSREKGNILHVTPDKVEEGTPANPTSSHKQQKKAKKIIHRGSDRVRSVDTTELIDPSSELSGILAGKLPKSPTTRSSFAYDGSLSSYDGMDEPFPIQHSGSFDNTYTNANGVSEGRTRKGKGLVNSIYGGLETQHQSHMSNAKLHAKKDSRGNQNKVVDSTRNGHQRWMGTKRDEFPPKIPLHRSGSHSYYERGSSSNQMHDALYHSSSFLSPDSSEDTDHEKMKLLRMINKLQDQLSRTLYKGGETNGRLPKGVSYKGNHISAYHSHDFGEGRRFSHSLDYPSCDGRCGHGVNWHQRHHKFSRIPYSAEATRNAHHVDHSCYHCFSQERHFSTDMSVSPHVLFQHEGLHGSCSGQDCCSFSHHSYPSSPQWFTASKLPPIYGRKTKSDEQRRRAPDLKKYLREKKNLVAKRHHRPVAGGAPFVTCHKCLNLLQLPADFLLFERACHQLICGECSEVLKFSMHGSHIDFFSPNNAIGPPSSDLNGRSEVISSRNLPSASHANYYHYSATEAISYYDDYGLSISKSYSSEGEPVSLAHSHHLHSGEYANPSVSHGTFEPSTEKENINPRYSSARKGQVETDASAMFSSNMSGSRKMASEMEARPAPKSSSLHLLMGYSSPSQVIRGTRPSVEGN</sequence>
<feature type="compositionally biased region" description="Polar residues" evidence="1">
    <location>
        <begin position="500"/>
        <end position="511"/>
    </location>
</feature>
<feature type="compositionally biased region" description="Acidic residues" evidence="1">
    <location>
        <begin position="224"/>
        <end position="236"/>
    </location>
</feature>
<evidence type="ECO:0000313" key="4">
    <source>
        <dbReference type="EMBL" id="KHN25796.1"/>
    </source>
</evidence>
<name>A0A0B2QVZ0_GLYSO</name>
<feature type="compositionally biased region" description="Basic and acidic residues" evidence="1">
    <location>
        <begin position="83"/>
        <end position="101"/>
    </location>
</feature>
<dbReference type="EMBL" id="KN654172">
    <property type="protein sequence ID" value="KHN25796.1"/>
    <property type="molecule type" value="Genomic_DNA"/>
</dbReference>
<feature type="compositionally biased region" description="Basic and acidic residues" evidence="1">
    <location>
        <begin position="348"/>
        <end position="366"/>
    </location>
</feature>
<feature type="region of interest" description="Disordered" evidence="1">
    <location>
        <begin position="493"/>
        <end position="543"/>
    </location>
</feature>
<dbReference type="GO" id="GO:1900150">
    <property type="term" value="P:regulation of defense response to fungus"/>
    <property type="evidence" value="ECO:0007669"/>
    <property type="project" value="InterPro"/>
</dbReference>
<dbReference type="AlphaFoldDB" id="A0A0B2QVZ0"/>
<feature type="domain" description="Enhanced disease resistance 4-like N-terminal" evidence="3">
    <location>
        <begin position="8"/>
        <end position="41"/>
    </location>
</feature>
<dbReference type="Proteomes" id="UP000053555">
    <property type="component" value="Unassembled WGS sequence"/>
</dbReference>
<evidence type="ECO:0000259" key="3">
    <source>
        <dbReference type="Pfam" id="PF22910"/>
    </source>
</evidence>
<dbReference type="PANTHER" id="PTHR31105:SF38">
    <property type="entry name" value="PROTEIN ENHANCED DISEASE RESISTANCE 4"/>
    <property type="match status" value="1"/>
</dbReference>
<dbReference type="InterPro" id="IPR055126">
    <property type="entry name" value="EDR4-like_N"/>
</dbReference>
<feature type="region of interest" description="Disordered" evidence="1">
    <location>
        <begin position="945"/>
        <end position="981"/>
    </location>
</feature>
<feature type="region of interest" description="Disordered" evidence="1">
    <location>
        <begin position="270"/>
        <end position="391"/>
    </location>
</feature>
<dbReference type="PANTHER" id="PTHR31105">
    <property type="entry name" value="EXTRA-LARGE G-PROTEIN-LIKE"/>
    <property type="match status" value="1"/>
</dbReference>
<organism evidence="4">
    <name type="scientific">Glycine soja</name>
    <name type="common">Wild soybean</name>
    <dbReference type="NCBI Taxonomy" id="3848"/>
    <lineage>
        <taxon>Eukaryota</taxon>
        <taxon>Viridiplantae</taxon>
        <taxon>Streptophyta</taxon>
        <taxon>Embryophyta</taxon>
        <taxon>Tracheophyta</taxon>
        <taxon>Spermatophyta</taxon>
        <taxon>Magnoliopsida</taxon>
        <taxon>eudicotyledons</taxon>
        <taxon>Gunneridae</taxon>
        <taxon>Pentapetalae</taxon>
        <taxon>rosids</taxon>
        <taxon>fabids</taxon>
        <taxon>Fabales</taxon>
        <taxon>Fabaceae</taxon>
        <taxon>Papilionoideae</taxon>
        <taxon>50 kb inversion clade</taxon>
        <taxon>NPAAA clade</taxon>
        <taxon>indigoferoid/millettioid clade</taxon>
        <taxon>Phaseoleae</taxon>
        <taxon>Glycine</taxon>
        <taxon>Glycine subgen. Soja</taxon>
    </lineage>
</organism>
<feature type="compositionally biased region" description="Basic residues" evidence="1">
    <location>
        <begin position="377"/>
        <end position="387"/>
    </location>
</feature>
<reference evidence="4" key="1">
    <citation type="submission" date="2014-07" db="EMBL/GenBank/DDBJ databases">
        <title>Identification of a novel salt tolerance gene in wild soybean by whole-genome sequencing.</title>
        <authorList>
            <person name="Lam H.-M."/>
            <person name="Qi X."/>
            <person name="Li M.-W."/>
            <person name="Liu X."/>
            <person name="Xie M."/>
            <person name="Ni M."/>
            <person name="Xu X."/>
        </authorList>
    </citation>
    <scope>NUCLEOTIDE SEQUENCE [LARGE SCALE GENOMIC DNA]</scope>
    <source>
        <tissue evidence="4">Root</tissue>
    </source>
</reference>
<dbReference type="InterPro" id="IPR040244">
    <property type="entry name" value="EDR4-like"/>
</dbReference>
<feature type="domain" description="Probable zinc-ribbon" evidence="2">
    <location>
        <begin position="766"/>
        <end position="809"/>
    </location>
</feature>
<feature type="region of interest" description="Disordered" evidence="1">
    <location>
        <begin position="892"/>
        <end position="929"/>
    </location>
</feature>
<dbReference type="InterPro" id="IPR021480">
    <property type="entry name" value="Zinc_ribbon_12"/>
</dbReference>
<feature type="compositionally biased region" description="Polar residues" evidence="1">
    <location>
        <begin position="47"/>
        <end position="64"/>
    </location>
</feature>
<dbReference type="Pfam" id="PF11331">
    <property type="entry name" value="Zn_ribbon_12"/>
    <property type="match status" value="1"/>
</dbReference>
<dbReference type="Pfam" id="PF22910">
    <property type="entry name" value="EDR4-like_1st"/>
    <property type="match status" value="1"/>
</dbReference>
<protein>
    <submittedName>
        <fullName evidence="4">Uncharacterized protein</fullName>
    </submittedName>
</protein>
<gene>
    <name evidence="4" type="ORF">glysoja_038292</name>
</gene>
<feature type="region of interest" description="Disordered" evidence="1">
    <location>
        <begin position="146"/>
        <end position="172"/>
    </location>
</feature>
<feature type="region of interest" description="Disordered" evidence="1">
    <location>
        <begin position="215"/>
        <end position="236"/>
    </location>
</feature>
<evidence type="ECO:0000256" key="1">
    <source>
        <dbReference type="SAM" id="MobiDB-lite"/>
    </source>
</evidence>
<feature type="compositionally biased region" description="Basic and acidic residues" evidence="1">
    <location>
        <begin position="65"/>
        <end position="74"/>
    </location>
</feature>